<dbReference type="HOGENOM" id="CLU_447020_0_0_1"/>
<dbReference type="RefSeq" id="XP_009226846.1">
    <property type="nucleotide sequence ID" value="XM_009228582.1"/>
</dbReference>
<keyword evidence="1" id="KW-0472">Membrane</keyword>
<reference evidence="2" key="3">
    <citation type="submission" date="2010-09" db="EMBL/GenBank/DDBJ databases">
        <title>Annotation of Gaeumannomyces graminis var. tritici R3-111a-1.</title>
        <authorList>
            <consortium name="The Broad Institute Genome Sequencing Platform"/>
            <person name="Ma L.-J."/>
            <person name="Dead R."/>
            <person name="Young S.K."/>
            <person name="Zeng Q."/>
            <person name="Gargeya S."/>
            <person name="Fitzgerald M."/>
            <person name="Haas B."/>
            <person name="Abouelleil A."/>
            <person name="Alvarado L."/>
            <person name="Arachchi H.M."/>
            <person name="Berlin A."/>
            <person name="Brown A."/>
            <person name="Chapman S.B."/>
            <person name="Chen Z."/>
            <person name="Dunbar C."/>
            <person name="Freedman E."/>
            <person name="Gearin G."/>
            <person name="Gellesch M."/>
            <person name="Goldberg J."/>
            <person name="Griggs A."/>
            <person name="Gujja S."/>
            <person name="Heiman D."/>
            <person name="Howarth C."/>
            <person name="Larson L."/>
            <person name="Lui A."/>
            <person name="MacDonald P.J.P."/>
            <person name="Mehta T."/>
            <person name="Montmayeur A."/>
            <person name="Murphy C."/>
            <person name="Neiman D."/>
            <person name="Pearson M."/>
            <person name="Priest M."/>
            <person name="Roberts A."/>
            <person name="Saif S."/>
            <person name="Shea T."/>
            <person name="Shenoy N."/>
            <person name="Sisk P."/>
            <person name="Stolte C."/>
            <person name="Sykes S."/>
            <person name="Yandava C."/>
            <person name="Wortman J."/>
            <person name="Nusbaum C."/>
            <person name="Birren B."/>
        </authorList>
    </citation>
    <scope>NUCLEOTIDE SEQUENCE</scope>
    <source>
        <strain evidence="2">R3-111a-1</strain>
    </source>
</reference>
<feature type="transmembrane region" description="Helical" evidence="1">
    <location>
        <begin position="215"/>
        <end position="240"/>
    </location>
</feature>
<sequence>MGRLSAPGVFKYLMQLAIGLLVFLFLGQAWTMPEVSDAVGAGLEVLQLPLSARLAEAAMAILSVGLVTLTYTILIQRGSLMATTSLYPRRPIEANIGTLLNAAWPASAQDPAKAASASQGASGHAIKLFYIGKMAKDGGNGRVAKGRMEASAAPEGEEQRRALWLTSGSALTKNVAQLLVWEWMSLWLVVLMLMGTLLFNGFLTGNLNPDSFPRLTIVILFVAAYAVHFCYVWMVCLRFFRNVFGGAAWSLLERANFVVAETNKLPRHASGSSFSFRSIDKASDSYVPTVFTATFGSPDAPSVVDPMPSPPVPLNEKLGQISSSTTLLRSHDSFSSGAPEEASDQTELRAALGTIADTQRAERATATAASTLALDRVIANTMLVMGVTLSSGFAAWTSAQMTENSPNNTATTQIGSLALLASLALGTAAMFTSAMHLEIMGTAFRNILSLKEVKINGLALDHYRKRRSGVVDVPGGGGGGQNASLAFTQGTVGLAEVELRDIFRTNTQSQGLGGLLGLAIFGPAYALLPKVGDHQRKSHQMDFDFLATVGTGHVLLTTRPTDSHARTPDGLNVEAINVCHAPAKRYGTQPC</sequence>
<feature type="transmembrane region" description="Helical" evidence="1">
    <location>
        <begin position="50"/>
        <end position="74"/>
    </location>
</feature>
<keyword evidence="1" id="KW-0812">Transmembrane</keyword>
<reference evidence="3" key="4">
    <citation type="journal article" date="2015" name="G3 (Bethesda)">
        <title>Genome sequences of three phytopathogenic species of the Magnaporthaceae family of fungi.</title>
        <authorList>
            <person name="Okagaki L.H."/>
            <person name="Nunes C.C."/>
            <person name="Sailsbery J."/>
            <person name="Clay B."/>
            <person name="Brown D."/>
            <person name="John T."/>
            <person name="Oh Y."/>
            <person name="Young N."/>
            <person name="Fitzgerald M."/>
            <person name="Haas B.J."/>
            <person name="Zeng Q."/>
            <person name="Young S."/>
            <person name="Adiconis X."/>
            <person name="Fan L."/>
            <person name="Levin J.Z."/>
            <person name="Mitchell T.K."/>
            <person name="Okubara P.A."/>
            <person name="Farman M.L."/>
            <person name="Kohn L.M."/>
            <person name="Birren B."/>
            <person name="Ma L.-J."/>
            <person name="Dean R.A."/>
        </authorList>
    </citation>
    <scope>NUCLEOTIDE SEQUENCE</scope>
    <source>
        <strain evidence="3">R3-111a-1</strain>
    </source>
</reference>
<protein>
    <submittedName>
        <fullName evidence="2 3">Uncharacterized protein</fullName>
    </submittedName>
</protein>
<organism evidence="2">
    <name type="scientific">Gaeumannomyces tritici (strain R3-111a-1)</name>
    <name type="common">Wheat and barley take-all root rot fungus</name>
    <name type="synonym">Gaeumannomyces graminis var. tritici</name>
    <dbReference type="NCBI Taxonomy" id="644352"/>
    <lineage>
        <taxon>Eukaryota</taxon>
        <taxon>Fungi</taxon>
        <taxon>Dikarya</taxon>
        <taxon>Ascomycota</taxon>
        <taxon>Pezizomycotina</taxon>
        <taxon>Sordariomycetes</taxon>
        <taxon>Sordariomycetidae</taxon>
        <taxon>Magnaporthales</taxon>
        <taxon>Magnaporthaceae</taxon>
        <taxon>Gaeumannomyces</taxon>
    </lineage>
</organism>
<feature type="transmembrane region" description="Helical" evidence="1">
    <location>
        <begin position="12"/>
        <end position="30"/>
    </location>
</feature>
<feature type="transmembrane region" description="Helical" evidence="1">
    <location>
        <begin position="183"/>
        <end position="203"/>
    </location>
</feature>
<accession>J3PB33</accession>
<reference evidence="3" key="5">
    <citation type="submission" date="2018-04" db="UniProtKB">
        <authorList>
            <consortium name="EnsemblFungi"/>
        </authorList>
    </citation>
    <scope>IDENTIFICATION</scope>
    <source>
        <strain evidence="3">R3-111a-1</strain>
    </source>
</reference>
<dbReference type="Proteomes" id="UP000006039">
    <property type="component" value="Unassembled WGS sequence"/>
</dbReference>
<dbReference type="GeneID" id="20351165"/>
<evidence type="ECO:0000313" key="4">
    <source>
        <dbReference type="Proteomes" id="UP000006039"/>
    </source>
</evidence>
<dbReference type="eggNOG" id="ENOG502SJK1">
    <property type="taxonomic scope" value="Eukaryota"/>
</dbReference>
<gene>
    <name evidence="3" type="primary">20351165</name>
    <name evidence="2" type="ORF">GGTG_10707</name>
</gene>
<dbReference type="EnsemblFungi" id="EJT71449">
    <property type="protein sequence ID" value="EJT71449"/>
    <property type="gene ID" value="GGTG_10707"/>
</dbReference>
<keyword evidence="1" id="KW-1133">Transmembrane helix</keyword>
<dbReference type="AlphaFoldDB" id="J3PB33"/>
<name>J3PB33_GAET3</name>
<feature type="transmembrane region" description="Helical" evidence="1">
    <location>
        <begin position="417"/>
        <end position="437"/>
    </location>
</feature>
<dbReference type="OrthoDB" id="5392633at2759"/>
<reference evidence="2" key="2">
    <citation type="submission" date="2010-07" db="EMBL/GenBank/DDBJ databases">
        <authorList>
            <consortium name="The Broad Institute Genome Sequencing Platform"/>
            <consortium name="Broad Institute Genome Sequencing Center for Infectious Disease"/>
            <person name="Ma L.-J."/>
            <person name="Dead R."/>
            <person name="Young S."/>
            <person name="Zeng Q."/>
            <person name="Koehrsen M."/>
            <person name="Alvarado L."/>
            <person name="Berlin A."/>
            <person name="Chapman S.B."/>
            <person name="Chen Z."/>
            <person name="Freedman E."/>
            <person name="Gellesch M."/>
            <person name="Goldberg J."/>
            <person name="Griggs A."/>
            <person name="Gujja S."/>
            <person name="Heilman E.R."/>
            <person name="Heiman D."/>
            <person name="Hepburn T."/>
            <person name="Howarth C."/>
            <person name="Jen D."/>
            <person name="Larson L."/>
            <person name="Mehta T."/>
            <person name="Neiman D."/>
            <person name="Pearson M."/>
            <person name="Roberts A."/>
            <person name="Saif S."/>
            <person name="Shea T."/>
            <person name="Shenoy N."/>
            <person name="Sisk P."/>
            <person name="Stolte C."/>
            <person name="Sykes S."/>
            <person name="Walk T."/>
            <person name="White J."/>
            <person name="Yandava C."/>
            <person name="Haas B."/>
            <person name="Nusbaum C."/>
            <person name="Birren B."/>
        </authorList>
    </citation>
    <scope>NUCLEOTIDE SEQUENCE</scope>
    <source>
        <strain evidence="2">R3-111a-1</strain>
    </source>
</reference>
<evidence type="ECO:0000313" key="2">
    <source>
        <dbReference type="EMBL" id="EJT71449.1"/>
    </source>
</evidence>
<keyword evidence="4" id="KW-1185">Reference proteome</keyword>
<dbReference type="EMBL" id="GL385400">
    <property type="protein sequence ID" value="EJT71449.1"/>
    <property type="molecule type" value="Genomic_DNA"/>
</dbReference>
<evidence type="ECO:0000313" key="3">
    <source>
        <dbReference type="EnsemblFungi" id="EJT71449"/>
    </source>
</evidence>
<dbReference type="VEuPathDB" id="FungiDB:GGTG_10707"/>
<feature type="transmembrane region" description="Helical" evidence="1">
    <location>
        <begin position="377"/>
        <end position="397"/>
    </location>
</feature>
<proteinExistence type="predicted"/>
<evidence type="ECO:0000256" key="1">
    <source>
        <dbReference type="SAM" id="Phobius"/>
    </source>
</evidence>
<reference evidence="4" key="1">
    <citation type="submission" date="2010-07" db="EMBL/GenBank/DDBJ databases">
        <title>The genome sequence of Gaeumannomyces graminis var. tritici strain R3-111a-1.</title>
        <authorList>
            <consortium name="The Broad Institute Genome Sequencing Platform"/>
            <person name="Ma L.-J."/>
            <person name="Dead R."/>
            <person name="Young S."/>
            <person name="Zeng Q."/>
            <person name="Koehrsen M."/>
            <person name="Alvarado L."/>
            <person name="Berlin A."/>
            <person name="Chapman S.B."/>
            <person name="Chen Z."/>
            <person name="Freedman E."/>
            <person name="Gellesch M."/>
            <person name="Goldberg J."/>
            <person name="Griggs A."/>
            <person name="Gujja S."/>
            <person name="Heilman E.R."/>
            <person name="Heiman D."/>
            <person name="Hepburn T."/>
            <person name="Howarth C."/>
            <person name="Jen D."/>
            <person name="Larson L."/>
            <person name="Mehta T."/>
            <person name="Neiman D."/>
            <person name="Pearson M."/>
            <person name="Roberts A."/>
            <person name="Saif S."/>
            <person name="Shea T."/>
            <person name="Shenoy N."/>
            <person name="Sisk P."/>
            <person name="Stolte C."/>
            <person name="Sykes S."/>
            <person name="Walk T."/>
            <person name="White J."/>
            <person name="Yandava C."/>
            <person name="Haas B."/>
            <person name="Nusbaum C."/>
            <person name="Birren B."/>
        </authorList>
    </citation>
    <scope>NUCLEOTIDE SEQUENCE [LARGE SCALE GENOMIC DNA]</scope>
    <source>
        <strain evidence="4">R3-111a-1</strain>
    </source>
</reference>